<dbReference type="SMART" id="SM00344">
    <property type="entry name" value="HTH_ASNC"/>
    <property type="match status" value="1"/>
</dbReference>
<dbReference type="Pfam" id="PF13404">
    <property type="entry name" value="HTH_AsnC-type"/>
    <property type="match status" value="1"/>
</dbReference>
<dbReference type="Gene3D" id="3.30.70.920">
    <property type="match status" value="1"/>
</dbReference>
<dbReference type="PROSITE" id="PS00519">
    <property type="entry name" value="HTH_ASNC_1"/>
    <property type="match status" value="1"/>
</dbReference>
<dbReference type="InterPro" id="IPR019888">
    <property type="entry name" value="Tscrpt_reg_AsnC-like"/>
</dbReference>
<dbReference type="PANTHER" id="PTHR30154">
    <property type="entry name" value="LEUCINE-RESPONSIVE REGULATORY PROTEIN"/>
    <property type="match status" value="1"/>
</dbReference>
<dbReference type="InterPro" id="IPR000485">
    <property type="entry name" value="AsnC-type_HTH_dom"/>
</dbReference>
<dbReference type="InterPro" id="IPR036390">
    <property type="entry name" value="WH_DNA-bd_sf"/>
</dbReference>
<dbReference type="InterPro" id="IPR019887">
    <property type="entry name" value="Tscrpt_reg_AsnC/Lrp_C"/>
</dbReference>
<dbReference type="Pfam" id="PF01037">
    <property type="entry name" value="AsnC_trans_reg"/>
    <property type="match status" value="1"/>
</dbReference>
<dbReference type="InterPro" id="IPR011008">
    <property type="entry name" value="Dimeric_a/b-barrel"/>
</dbReference>
<accession>A0ABY7U3W1</accession>
<dbReference type="InterPro" id="IPR019885">
    <property type="entry name" value="Tscrpt_reg_HTH_AsnC-type_CS"/>
</dbReference>
<dbReference type="RefSeq" id="WP_273619577.1">
    <property type="nucleotide sequence ID" value="NZ_CP117418.1"/>
</dbReference>
<gene>
    <name evidence="5" type="ORF">PQ457_20085</name>
</gene>
<keyword evidence="1" id="KW-0805">Transcription regulation</keyword>
<feature type="domain" description="HTH asnC-type" evidence="4">
    <location>
        <begin position="12"/>
        <end position="73"/>
    </location>
</feature>
<evidence type="ECO:0000259" key="4">
    <source>
        <dbReference type="PROSITE" id="PS50956"/>
    </source>
</evidence>
<keyword evidence="6" id="KW-1185">Reference proteome</keyword>
<evidence type="ECO:0000256" key="2">
    <source>
        <dbReference type="ARBA" id="ARBA00023125"/>
    </source>
</evidence>
<dbReference type="InterPro" id="IPR036388">
    <property type="entry name" value="WH-like_DNA-bd_sf"/>
</dbReference>
<evidence type="ECO:0000313" key="5">
    <source>
        <dbReference type="EMBL" id="WCT79300.1"/>
    </source>
</evidence>
<evidence type="ECO:0000256" key="1">
    <source>
        <dbReference type="ARBA" id="ARBA00023015"/>
    </source>
</evidence>
<dbReference type="CDD" id="cd00090">
    <property type="entry name" value="HTH_ARSR"/>
    <property type="match status" value="1"/>
</dbReference>
<dbReference type="SUPFAM" id="SSF46785">
    <property type="entry name" value="Winged helix' DNA-binding domain"/>
    <property type="match status" value="1"/>
</dbReference>
<dbReference type="SUPFAM" id="SSF54909">
    <property type="entry name" value="Dimeric alpha+beta barrel"/>
    <property type="match status" value="1"/>
</dbReference>
<dbReference type="PROSITE" id="PS50956">
    <property type="entry name" value="HTH_ASNC_2"/>
    <property type="match status" value="1"/>
</dbReference>
<organism evidence="5 6">
    <name type="scientific">Novosphingobium humi</name>
    <dbReference type="NCBI Taxonomy" id="2282397"/>
    <lineage>
        <taxon>Bacteria</taxon>
        <taxon>Pseudomonadati</taxon>
        <taxon>Pseudomonadota</taxon>
        <taxon>Alphaproteobacteria</taxon>
        <taxon>Sphingomonadales</taxon>
        <taxon>Sphingomonadaceae</taxon>
        <taxon>Novosphingobium</taxon>
    </lineage>
</organism>
<sequence>MEGLFVKQEYRLDPTDLRIVNALQQDGALSHAELGERVGTSAASCWRRIKALEAAGILTATVRLVDPHKIGRGVNVFCNIRVRHHAQEGRRPFEEFVRARPEVVECFSMSGEWDYLLRIVVADVADYETFLMHTLLEHPAVGAASSHFALSMTKYTTALPVG</sequence>
<reference evidence="5 6" key="1">
    <citation type="submission" date="2023-02" db="EMBL/GenBank/DDBJ databases">
        <title>Genome sequence of Novosphingobium humi KACC 19094.</title>
        <authorList>
            <person name="Kim S."/>
            <person name="Heo J."/>
            <person name="Kwon S.-W."/>
        </authorList>
    </citation>
    <scope>NUCLEOTIDE SEQUENCE [LARGE SCALE GENOMIC DNA]</scope>
    <source>
        <strain evidence="5 6">KACC 19094</strain>
        <plasmid evidence="5 6">unnamed1</plasmid>
    </source>
</reference>
<dbReference type="PRINTS" id="PR00033">
    <property type="entry name" value="HTHASNC"/>
</dbReference>
<dbReference type="InterPro" id="IPR011991">
    <property type="entry name" value="ArsR-like_HTH"/>
</dbReference>
<dbReference type="EMBL" id="CP117418">
    <property type="protein sequence ID" value="WCT79300.1"/>
    <property type="molecule type" value="Genomic_DNA"/>
</dbReference>
<name>A0ABY7U3W1_9SPHN</name>
<evidence type="ECO:0000256" key="3">
    <source>
        <dbReference type="ARBA" id="ARBA00023163"/>
    </source>
</evidence>
<dbReference type="Gene3D" id="1.10.10.10">
    <property type="entry name" value="Winged helix-like DNA-binding domain superfamily/Winged helix DNA-binding domain"/>
    <property type="match status" value="1"/>
</dbReference>
<keyword evidence="3" id="KW-0804">Transcription</keyword>
<protein>
    <submittedName>
        <fullName evidence="5">Lrp/AsnC family transcriptional regulator</fullName>
    </submittedName>
</protein>
<keyword evidence="5" id="KW-0614">Plasmid</keyword>
<proteinExistence type="predicted"/>
<keyword evidence="2" id="KW-0238">DNA-binding</keyword>
<dbReference type="Proteomes" id="UP001218231">
    <property type="component" value="Plasmid unnamed1"/>
</dbReference>
<evidence type="ECO:0000313" key="6">
    <source>
        <dbReference type="Proteomes" id="UP001218231"/>
    </source>
</evidence>
<dbReference type="PANTHER" id="PTHR30154:SF17">
    <property type="entry name" value="DNA-BINDING TRANSCRIPTIONAL ACTIVATOR DECR"/>
    <property type="match status" value="1"/>
</dbReference>
<geneLocation type="plasmid" evidence="5 6">
    <name>unnamed1</name>
</geneLocation>